<evidence type="ECO:0000313" key="1">
    <source>
        <dbReference type="EMBL" id="JAH24947.1"/>
    </source>
</evidence>
<dbReference type="EMBL" id="GBXM01083630">
    <property type="protein sequence ID" value="JAH24947.1"/>
    <property type="molecule type" value="Transcribed_RNA"/>
</dbReference>
<name>A0A0E9R844_ANGAN</name>
<dbReference type="AlphaFoldDB" id="A0A0E9R844"/>
<sequence length="38" mass="4281">MRRMKTTATIMARATVMATFIIHPKTMAVKRNEDSAEA</sequence>
<reference evidence="1" key="2">
    <citation type="journal article" date="2015" name="Fish Shellfish Immunol.">
        <title>Early steps in the European eel (Anguilla anguilla)-Vibrio vulnificus interaction in the gills: Role of the RtxA13 toxin.</title>
        <authorList>
            <person name="Callol A."/>
            <person name="Pajuelo D."/>
            <person name="Ebbesson L."/>
            <person name="Teles M."/>
            <person name="MacKenzie S."/>
            <person name="Amaro C."/>
        </authorList>
    </citation>
    <scope>NUCLEOTIDE SEQUENCE</scope>
</reference>
<protein>
    <submittedName>
        <fullName evidence="1">Uncharacterized protein</fullName>
    </submittedName>
</protein>
<reference evidence="1" key="1">
    <citation type="submission" date="2014-11" db="EMBL/GenBank/DDBJ databases">
        <authorList>
            <person name="Amaro Gonzalez C."/>
        </authorList>
    </citation>
    <scope>NUCLEOTIDE SEQUENCE</scope>
</reference>
<organism evidence="1">
    <name type="scientific">Anguilla anguilla</name>
    <name type="common">European freshwater eel</name>
    <name type="synonym">Muraena anguilla</name>
    <dbReference type="NCBI Taxonomy" id="7936"/>
    <lineage>
        <taxon>Eukaryota</taxon>
        <taxon>Metazoa</taxon>
        <taxon>Chordata</taxon>
        <taxon>Craniata</taxon>
        <taxon>Vertebrata</taxon>
        <taxon>Euteleostomi</taxon>
        <taxon>Actinopterygii</taxon>
        <taxon>Neopterygii</taxon>
        <taxon>Teleostei</taxon>
        <taxon>Anguilliformes</taxon>
        <taxon>Anguillidae</taxon>
        <taxon>Anguilla</taxon>
    </lineage>
</organism>
<proteinExistence type="predicted"/>
<accession>A0A0E9R844</accession>